<evidence type="ECO:0000259" key="1">
    <source>
        <dbReference type="Pfam" id="PF10021"/>
    </source>
</evidence>
<dbReference type="EMBL" id="CP018145">
    <property type="protein sequence ID" value="ASJ52582.1"/>
    <property type="molecule type" value="Genomic_DNA"/>
</dbReference>
<proteinExistence type="predicted"/>
<dbReference type="InterPro" id="IPR043472">
    <property type="entry name" value="Macro_dom-like"/>
</dbReference>
<dbReference type="KEGG" id="bfm:BP422_02860"/>
<dbReference type="PANTHER" id="PTHR35596">
    <property type="entry name" value="DUF2263 DOMAIN-CONTAINING PROTEIN"/>
    <property type="match status" value="1"/>
</dbReference>
<dbReference type="Proteomes" id="UP000197781">
    <property type="component" value="Chromosome"/>
</dbReference>
<evidence type="ECO:0000313" key="2">
    <source>
        <dbReference type="EMBL" id="ASJ52582.1"/>
    </source>
</evidence>
<reference evidence="2 3" key="1">
    <citation type="submission" date="2016-11" db="EMBL/GenBank/DDBJ databases">
        <authorList>
            <person name="Jaros S."/>
            <person name="Januszkiewicz K."/>
            <person name="Wedrychowicz H."/>
        </authorList>
    </citation>
    <scope>NUCLEOTIDE SEQUENCE [LARGE SCALE GENOMIC DNA]</scope>
    <source>
        <strain evidence="2 3">NF2</strain>
    </source>
</reference>
<dbReference type="Gene3D" id="3.40.220.10">
    <property type="entry name" value="Leucine Aminopeptidase, subunit E, domain 1"/>
    <property type="match status" value="1"/>
</dbReference>
<accession>A0A220MC54</accession>
<dbReference type="InterPro" id="IPR019261">
    <property type="entry name" value="PARG_cat_microbial"/>
</dbReference>
<protein>
    <submittedName>
        <fullName evidence="2">TIGR02452 family protein</fullName>
    </submittedName>
</protein>
<feature type="domain" description="Microbial-type PARG catalytic" evidence="1">
    <location>
        <begin position="14"/>
        <end position="168"/>
    </location>
</feature>
<dbReference type="NCBIfam" id="TIGR02452">
    <property type="entry name" value="TIGR02452 family protein"/>
    <property type="match status" value="1"/>
</dbReference>
<dbReference type="PANTHER" id="PTHR35596:SF1">
    <property type="entry name" value="MICROBIAL-TYPE PARG CATALYTIC DOMAIN-CONTAINING PROTEIN"/>
    <property type="match status" value="1"/>
</dbReference>
<gene>
    <name evidence="2" type="ORF">BP422_02860</name>
</gene>
<name>A0A220MC54_9BACL</name>
<organism evidence="2 3">
    <name type="scientific">Brevibacillus formosus</name>
    <dbReference type="NCBI Taxonomy" id="54913"/>
    <lineage>
        <taxon>Bacteria</taxon>
        <taxon>Bacillati</taxon>
        <taxon>Bacillota</taxon>
        <taxon>Bacilli</taxon>
        <taxon>Bacillales</taxon>
        <taxon>Paenibacillaceae</taxon>
        <taxon>Brevibacillus</taxon>
    </lineage>
</organism>
<sequence>MNQGHNRSGRVRIAQETLQIIEQGYYMNKAGEKKSITEELAAAISQSVLYRPNDLVADTVQLPSHQTTAAQLRAKVEVTSESSLDAAKRLVVSEKRADAVCLNFASAKNPGGGFLGGSQAQEESLARSSGLYPCIVQMQEMYTYHRQLKTCFYSDYMIYSPRVPVLRDQSDQLLHDPYLLSFITAPAVNAGVVREREPENIAKIGPVMKERIRKILRVAAIHNHRTIILGAYGCGVFRNKAEDVADYFATVLIEEHYAQLFDHIVFAIYDNSARQENLRAFKERFA</sequence>
<dbReference type="SUPFAM" id="SSF52949">
    <property type="entry name" value="Macro domain-like"/>
    <property type="match status" value="1"/>
</dbReference>
<dbReference type="Pfam" id="PF10021">
    <property type="entry name" value="PARG_cat_microb"/>
    <property type="match status" value="1"/>
</dbReference>
<dbReference type="PIRSF" id="PIRSF014899">
    <property type="entry name" value="UCP014899"/>
    <property type="match status" value="1"/>
</dbReference>
<dbReference type="InterPro" id="IPR012664">
    <property type="entry name" value="CHP02452"/>
</dbReference>
<dbReference type="AlphaFoldDB" id="A0A220MC54"/>
<evidence type="ECO:0000313" key="3">
    <source>
        <dbReference type="Proteomes" id="UP000197781"/>
    </source>
</evidence>
<dbReference type="RefSeq" id="WP_088906474.1">
    <property type="nucleotide sequence ID" value="NZ_CP018145.1"/>
</dbReference>